<evidence type="ECO:0000313" key="1">
    <source>
        <dbReference type="EMBL" id="WVX82142.1"/>
    </source>
</evidence>
<keyword evidence="2" id="KW-1185">Reference proteome</keyword>
<dbReference type="InterPro" id="IPR025004">
    <property type="entry name" value="SenN/SenS"/>
</dbReference>
<proteinExistence type="predicted"/>
<dbReference type="RefSeq" id="WP_338451046.1">
    <property type="nucleotide sequence ID" value="NZ_CP137640.1"/>
</dbReference>
<accession>A0ABZ2CEF2</accession>
<dbReference type="EMBL" id="CP137640">
    <property type="protein sequence ID" value="WVX82142.1"/>
    <property type="molecule type" value="Genomic_DNA"/>
</dbReference>
<organism evidence="1 2">
    <name type="scientific">Niallia oryzisoli</name>
    <dbReference type="NCBI Taxonomy" id="1737571"/>
    <lineage>
        <taxon>Bacteria</taxon>
        <taxon>Bacillati</taxon>
        <taxon>Bacillota</taxon>
        <taxon>Bacilli</taxon>
        <taxon>Bacillales</taxon>
        <taxon>Bacillaceae</taxon>
        <taxon>Niallia</taxon>
    </lineage>
</organism>
<sequence>MSKRKKRSFTELVNENKLQILRNQAAIEKIEERLEKKHLSKAQ</sequence>
<reference evidence="1 2" key="1">
    <citation type="submission" date="2023-10" db="EMBL/GenBank/DDBJ databases">
        <title>Niallia locisalis sp.nov. isolated from a salt pond sample.</title>
        <authorList>
            <person name="Li X.-J."/>
            <person name="Dong L."/>
        </authorList>
    </citation>
    <scope>NUCLEOTIDE SEQUENCE [LARGE SCALE GENOMIC DNA]</scope>
    <source>
        <strain evidence="1 2">DSM 29761</strain>
    </source>
</reference>
<protein>
    <submittedName>
        <fullName evidence="1">FbpB family small basic protein</fullName>
    </submittedName>
</protein>
<name>A0ABZ2CEF2_9BACI</name>
<evidence type="ECO:0000313" key="2">
    <source>
        <dbReference type="Proteomes" id="UP001357223"/>
    </source>
</evidence>
<dbReference type="Proteomes" id="UP001357223">
    <property type="component" value="Chromosome"/>
</dbReference>
<gene>
    <name evidence="1" type="ORF">R4Z09_03745</name>
</gene>
<dbReference type="Pfam" id="PF13040">
    <property type="entry name" value="Fur_reg_FbpB"/>
    <property type="match status" value="1"/>
</dbReference>